<evidence type="ECO:0000313" key="3">
    <source>
        <dbReference type="Proteomes" id="UP000652219"/>
    </source>
</evidence>
<feature type="compositionally biased region" description="Acidic residues" evidence="1">
    <location>
        <begin position="159"/>
        <end position="171"/>
    </location>
</feature>
<name>A0A8H6IX01_9PEZI</name>
<feature type="region of interest" description="Disordered" evidence="1">
    <location>
        <begin position="81"/>
        <end position="213"/>
    </location>
</feature>
<dbReference type="EMBL" id="WIGN01000290">
    <property type="protein sequence ID" value="KAF6801218.1"/>
    <property type="molecule type" value="Genomic_DNA"/>
</dbReference>
<sequence length="213" mass="23512">MAPRKNVGKGKGDKKRRDHQDCTLGVFPAGGVRLCLDGVNGGRFSGWQYCSRGRHCRPPADFLFNGRTDWAICRHHLEQSQAKKANGNGRKATPAPRGPKTRPPLGPRTPKKIVRTPAKAATASTRGRRKVTVKEESPTPKPRQTKKKPAEEEGLFVSSDEEEEDDDDVDMADDHPPPFTRHRTSDDDDDDDSHRGFGDKNMGGLTSQLLAAH</sequence>
<comment type="caution">
    <text evidence="2">The sequence shown here is derived from an EMBL/GenBank/DDBJ whole genome shotgun (WGS) entry which is preliminary data.</text>
</comment>
<proteinExistence type="predicted"/>
<gene>
    <name evidence="2" type="ORF">CSOJ01_11907</name>
</gene>
<organism evidence="2 3">
    <name type="scientific">Colletotrichum sojae</name>
    <dbReference type="NCBI Taxonomy" id="2175907"/>
    <lineage>
        <taxon>Eukaryota</taxon>
        <taxon>Fungi</taxon>
        <taxon>Dikarya</taxon>
        <taxon>Ascomycota</taxon>
        <taxon>Pezizomycotina</taxon>
        <taxon>Sordariomycetes</taxon>
        <taxon>Hypocreomycetidae</taxon>
        <taxon>Glomerellales</taxon>
        <taxon>Glomerellaceae</taxon>
        <taxon>Colletotrichum</taxon>
        <taxon>Colletotrichum orchidearum species complex</taxon>
    </lineage>
</organism>
<feature type="compositionally biased region" description="Polar residues" evidence="1">
    <location>
        <begin position="204"/>
        <end position="213"/>
    </location>
</feature>
<evidence type="ECO:0000313" key="2">
    <source>
        <dbReference type="EMBL" id="KAF6801218.1"/>
    </source>
</evidence>
<dbReference type="Proteomes" id="UP000652219">
    <property type="component" value="Unassembled WGS sequence"/>
</dbReference>
<dbReference type="AlphaFoldDB" id="A0A8H6IX01"/>
<protein>
    <submittedName>
        <fullName evidence="2">Uncharacterized protein</fullName>
    </submittedName>
</protein>
<accession>A0A8H6IX01</accession>
<keyword evidence="3" id="KW-1185">Reference proteome</keyword>
<evidence type="ECO:0000256" key="1">
    <source>
        <dbReference type="SAM" id="MobiDB-lite"/>
    </source>
</evidence>
<reference evidence="2 3" key="1">
    <citation type="journal article" date="2020" name="Phytopathology">
        <title>Genome Sequence Resources of Colletotrichum truncatum, C. plurivorum, C. musicola, and C. sojae: Four Species Pathogenic to Soybean (Glycine max).</title>
        <authorList>
            <person name="Rogerio F."/>
            <person name="Boufleur T.R."/>
            <person name="Ciampi-Guillardi M."/>
            <person name="Sukno S.A."/>
            <person name="Thon M.R."/>
            <person name="Massola Junior N.S."/>
            <person name="Baroncelli R."/>
        </authorList>
    </citation>
    <scope>NUCLEOTIDE SEQUENCE [LARGE SCALE GENOMIC DNA]</scope>
    <source>
        <strain evidence="2 3">LFN0009</strain>
    </source>
</reference>